<dbReference type="SMART" id="SM00220">
    <property type="entry name" value="S_TKc"/>
    <property type="match status" value="1"/>
</dbReference>
<dbReference type="InterPro" id="IPR032675">
    <property type="entry name" value="LRR_dom_sf"/>
</dbReference>
<keyword evidence="7" id="KW-0808">Transferase</keyword>
<feature type="domain" description="Protein kinase" evidence="6">
    <location>
        <begin position="911"/>
        <end position="1218"/>
    </location>
</feature>
<dbReference type="Pfam" id="PF00560">
    <property type="entry name" value="LRR_1"/>
    <property type="match status" value="2"/>
</dbReference>
<reference evidence="7 8" key="1">
    <citation type="journal article" date="2010" name="Nature">
        <title>The Ectocarpus genome and the independent evolution of multicellularity in brown algae.</title>
        <authorList>
            <person name="Cock J.M."/>
            <person name="Sterck L."/>
            <person name="Rouze P."/>
            <person name="Scornet D."/>
            <person name="Allen A.E."/>
            <person name="Amoutzias G."/>
            <person name="Anthouard V."/>
            <person name="Artiguenave F."/>
            <person name="Aury J.M."/>
            <person name="Badger J.H."/>
            <person name="Beszteri B."/>
            <person name="Billiau K."/>
            <person name="Bonnet E."/>
            <person name="Bothwell J.H."/>
            <person name="Bowler C."/>
            <person name="Boyen C."/>
            <person name="Brownlee C."/>
            <person name="Carrano C.J."/>
            <person name="Charrier B."/>
            <person name="Cho G.Y."/>
            <person name="Coelho S.M."/>
            <person name="Collen J."/>
            <person name="Corre E."/>
            <person name="Da Silva C."/>
            <person name="Delage L."/>
            <person name="Delaroque N."/>
            <person name="Dittami S.M."/>
            <person name="Doulbeau S."/>
            <person name="Elias M."/>
            <person name="Farnham G."/>
            <person name="Gachon C.M."/>
            <person name="Gschloessl B."/>
            <person name="Heesch S."/>
            <person name="Jabbari K."/>
            <person name="Jubin C."/>
            <person name="Kawai H."/>
            <person name="Kimura K."/>
            <person name="Kloareg B."/>
            <person name="Kupper F.C."/>
            <person name="Lang D."/>
            <person name="Le Bail A."/>
            <person name="Leblanc C."/>
            <person name="Lerouge P."/>
            <person name="Lohr M."/>
            <person name="Lopez P.J."/>
            <person name="Martens C."/>
            <person name="Maumus F."/>
            <person name="Michel G."/>
            <person name="Miranda-Saavedra D."/>
            <person name="Morales J."/>
            <person name="Moreau H."/>
            <person name="Motomura T."/>
            <person name="Nagasato C."/>
            <person name="Napoli C.A."/>
            <person name="Nelson D.R."/>
            <person name="Nyvall-Collen P."/>
            <person name="Peters A.F."/>
            <person name="Pommier C."/>
            <person name="Potin P."/>
            <person name="Poulain J."/>
            <person name="Quesneville H."/>
            <person name="Read B."/>
            <person name="Rensing S.A."/>
            <person name="Ritter A."/>
            <person name="Rousvoal S."/>
            <person name="Samanta M."/>
            <person name="Samson G."/>
            <person name="Schroeder D.C."/>
            <person name="Segurens B."/>
            <person name="Strittmatter M."/>
            <person name="Tonon T."/>
            <person name="Tregear J.W."/>
            <person name="Valentin K."/>
            <person name="von Dassow P."/>
            <person name="Yamagishi T."/>
            <person name="Van de Peer Y."/>
            <person name="Wincker P."/>
        </authorList>
    </citation>
    <scope>NUCLEOTIDE SEQUENCE [LARGE SCALE GENOMIC DNA]</scope>
    <source>
        <strain evidence="8">Ec32 / CCAP1310/4</strain>
    </source>
</reference>
<dbReference type="Proteomes" id="UP000002630">
    <property type="component" value="Linkage Group LG09"/>
</dbReference>
<dbReference type="InterPro" id="IPR011009">
    <property type="entry name" value="Kinase-like_dom_sf"/>
</dbReference>
<keyword evidence="1" id="KW-0433">Leucine-rich repeat</keyword>
<feature type="region of interest" description="Disordered" evidence="5">
    <location>
        <begin position="1220"/>
        <end position="1241"/>
    </location>
</feature>
<feature type="compositionally biased region" description="Pro residues" evidence="5">
    <location>
        <begin position="345"/>
        <end position="360"/>
    </location>
</feature>
<dbReference type="Pfam" id="PF07714">
    <property type="entry name" value="PK_Tyr_Ser-Thr"/>
    <property type="match status" value="2"/>
</dbReference>
<feature type="compositionally biased region" description="Gly residues" evidence="5">
    <location>
        <begin position="716"/>
        <end position="726"/>
    </location>
</feature>
<dbReference type="FunFam" id="3.80.10.10:FF:000041">
    <property type="entry name" value="LRR receptor-like serine/threonine-protein kinase ERECTA"/>
    <property type="match status" value="2"/>
</dbReference>
<dbReference type="SUPFAM" id="SSF56112">
    <property type="entry name" value="Protein kinase-like (PK-like)"/>
    <property type="match status" value="1"/>
</dbReference>
<keyword evidence="2" id="KW-0677">Repeat</keyword>
<dbReference type="EMBL" id="FN649734">
    <property type="protein sequence ID" value="CBJ28490.1"/>
    <property type="molecule type" value="Genomic_DNA"/>
</dbReference>
<keyword evidence="7" id="KW-0418">Kinase</keyword>
<feature type="region of interest" description="Disordered" evidence="5">
    <location>
        <begin position="569"/>
        <end position="595"/>
    </location>
</feature>
<feature type="region of interest" description="Disordered" evidence="5">
    <location>
        <begin position="624"/>
        <end position="730"/>
    </location>
</feature>
<dbReference type="Pfam" id="PF13855">
    <property type="entry name" value="LRR_8"/>
    <property type="match status" value="1"/>
</dbReference>
<dbReference type="InterPro" id="IPR001245">
    <property type="entry name" value="Ser-Thr/Tyr_kinase_cat_dom"/>
</dbReference>
<dbReference type="PANTHER" id="PTHR48056">
    <property type="entry name" value="LRR RECEPTOR-LIKE SERINE/THREONINE-PROTEIN KINASE-RELATED"/>
    <property type="match status" value="1"/>
</dbReference>
<dbReference type="InterPro" id="IPR050647">
    <property type="entry name" value="Plant_LRR-RLKs"/>
</dbReference>
<gene>
    <name evidence="7" type="primary">LRR-PK</name>
    <name evidence="7" type="ORF">Esi_0107_0028</name>
</gene>
<evidence type="ECO:0000256" key="5">
    <source>
        <dbReference type="SAM" id="MobiDB-lite"/>
    </source>
</evidence>
<organism evidence="7 8">
    <name type="scientific">Ectocarpus siliculosus</name>
    <name type="common">Brown alga</name>
    <name type="synonym">Conferva siliculosa</name>
    <dbReference type="NCBI Taxonomy" id="2880"/>
    <lineage>
        <taxon>Eukaryota</taxon>
        <taxon>Sar</taxon>
        <taxon>Stramenopiles</taxon>
        <taxon>Ochrophyta</taxon>
        <taxon>PX clade</taxon>
        <taxon>Phaeophyceae</taxon>
        <taxon>Ectocarpales</taxon>
        <taxon>Ectocarpaceae</taxon>
        <taxon>Ectocarpus</taxon>
    </lineage>
</organism>
<dbReference type="InterPro" id="IPR001611">
    <property type="entry name" value="Leu-rich_rpt"/>
</dbReference>
<dbReference type="SUPFAM" id="SSF52058">
    <property type="entry name" value="L domain-like"/>
    <property type="match status" value="1"/>
</dbReference>
<evidence type="ECO:0000259" key="6">
    <source>
        <dbReference type="PROSITE" id="PS50011"/>
    </source>
</evidence>
<keyword evidence="8" id="KW-1185">Reference proteome</keyword>
<dbReference type="PROSITE" id="PS50011">
    <property type="entry name" value="PROTEIN_KINASE_DOM"/>
    <property type="match status" value="1"/>
</dbReference>
<evidence type="ECO:0000256" key="3">
    <source>
        <dbReference type="ARBA" id="ARBA00022741"/>
    </source>
</evidence>
<evidence type="ECO:0000313" key="8">
    <source>
        <dbReference type="Proteomes" id="UP000002630"/>
    </source>
</evidence>
<dbReference type="InterPro" id="IPR000719">
    <property type="entry name" value="Prot_kinase_dom"/>
</dbReference>
<dbReference type="GO" id="GO:0005524">
    <property type="term" value="F:ATP binding"/>
    <property type="evidence" value="ECO:0007669"/>
    <property type="project" value="UniProtKB-KW"/>
</dbReference>
<dbReference type="eggNOG" id="KOG0192">
    <property type="taxonomic scope" value="Eukaryota"/>
</dbReference>
<feature type="compositionally biased region" description="Polar residues" evidence="5">
    <location>
        <begin position="10"/>
        <end position="22"/>
    </location>
</feature>
<dbReference type="Gene3D" id="1.10.510.10">
    <property type="entry name" value="Transferase(Phosphotransferase) domain 1"/>
    <property type="match status" value="1"/>
</dbReference>
<evidence type="ECO:0000256" key="1">
    <source>
        <dbReference type="ARBA" id="ARBA00022614"/>
    </source>
</evidence>
<dbReference type="GO" id="GO:0004672">
    <property type="term" value="F:protein kinase activity"/>
    <property type="evidence" value="ECO:0007669"/>
    <property type="project" value="InterPro"/>
</dbReference>
<sequence length="1241" mass="131878">MGRRLVARGGTSSASVPTNQQGRGFGDERRSRCDVRRRGITGAKLGGDTPVGSTLARLLRLLSIVLAAVAFGQADVVDEDREYLGILYTSLGGSDWHDNANWTVSGVDVSEWEGVSVATDENGTEYVYEISLGDNHLVGDAFPAVEYGQLLGLQKLSLGGNDITGELPAGLENLVSLTLLDLSDNGFEGEIPPELGSAPSLVRLDLQGNALTGKIPSELGGMAQVGILYLQDNALEDIIPPELGNLASLTQLDLSGNTGLIGPIPPEFGGLVSLKALYMEDNSLTGDIPAELGTLAEGGELQAVDLRNNYLTGEAPEGLEQVSTLLLDGNFVDGYEQRADDSTAPPYPTPAPATPVPTPAPTIATPTPTTASPSLSPSRAPTTPGPTALATPAAATPSPTSASGTPADGALSTPGGGDGDAGGDDADPAMVAGAVVGALVFVCSVCWVCKGCWSWRRRRKEEQGGGSDDPDGTEEVTPDTNVVDATAAPGSLHCGDVAGGGGGGARFSVKENGARIPRTCPSDERTIRSMSEDSDGAVSSILTTELVPALAPKHPLPDVEVQLGSPRRRLGEELPPGVAPPDSPTGVQLGSPATGPAPAADIEIGVLFEASQHRFLEMYYRDEDHGSSSGLADPPGTPWLHHSASVGGGTKVARARRTQQVGRCRSEEVTRQNTLDGARTTGVRAYGVENGERPPYYQADDASSSLDDRDKDGRRSGGGGSGGGTSAGERRMSIMTGLKKAARAAQNSSITGVPEVAMFVETLVTLKADNDGITAAFDTSLQLCSNLAKFLESITEDSATETHRETGRRLLEGVQEQLDAVIDIIEVYKRKTRLGRMWTASMYRTRVEEADASVRRMLEYFNSYVNATSLSEIQKVRAELANHVTDKRLRRQQHLERLIEEEEIPQGSIEIVRDLVIGSGGAGEVYMANYDGFNAAAKVVSIKGGSGAAKQQQIKSFLAEAGIMRRLSKSPHVVRVFGIITSRTSELVLVMEYMSGGDLFSFIKKHREEGLELSAKLTRDLVEDVAHGMAYLHQHSTWHGDLKSLNILLDADCRAKISDFGTSHWTEQTKSNCVQSQTPGTGGFNHFTFHWAAPEVLEHGSASEQLRRASLDISQPGHEHHQADRRSSPLAEEATLPGLSFKSDVYSFGVVVWEVLSRQAPWEHVSWTELVRRVCMTCERPPLPLSAPAELAVLARECWAHSPRDRPTCDQIVAHLAGEAGALNSRRRRTTGGGSSGDGRP</sequence>
<dbReference type="OrthoDB" id="4062651at2759"/>
<name>D7FHC3_ECTSI</name>
<protein>
    <submittedName>
        <fullName evidence="7">Amino acid-binding ACT/ Hypothetical leucine rich repeat kinase</fullName>
    </submittedName>
</protein>
<feature type="region of interest" description="Disordered" evidence="5">
    <location>
        <begin position="458"/>
        <end position="478"/>
    </location>
</feature>
<feature type="compositionally biased region" description="Gly residues" evidence="5">
    <location>
        <begin position="1231"/>
        <end position="1241"/>
    </location>
</feature>
<keyword evidence="3" id="KW-0547">Nucleotide-binding</keyword>
<dbReference type="EMBL" id="FN647757">
    <property type="protein sequence ID" value="CBJ28490.1"/>
    <property type="molecule type" value="Genomic_DNA"/>
</dbReference>
<dbReference type="AlphaFoldDB" id="D7FHC3"/>
<feature type="compositionally biased region" description="Basic and acidic residues" evidence="5">
    <location>
        <begin position="706"/>
        <end position="715"/>
    </location>
</feature>
<proteinExistence type="predicted"/>
<dbReference type="Gene3D" id="3.80.10.10">
    <property type="entry name" value="Ribonuclease Inhibitor"/>
    <property type="match status" value="1"/>
</dbReference>
<keyword evidence="4" id="KW-0067">ATP-binding</keyword>
<evidence type="ECO:0000256" key="4">
    <source>
        <dbReference type="ARBA" id="ARBA00022840"/>
    </source>
</evidence>
<feature type="region of interest" description="Disordered" evidence="5">
    <location>
        <begin position="336"/>
        <end position="424"/>
    </location>
</feature>
<dbReference type="InParanoid" id="D7FHC3"/>
<dbReference type="PANTHER" id="PTHR48056:SF81">
    <property type="entry name" value="RECEPTOR PROTEIN-TYROSINE KINASE CEPR1"/>
    <property type="match status" value="1"/>
</dbReference>
<feature type="region of interest" description="Disordered" evidence="5">
    <location>
        <begin position="1"/>
        <end position="32"/>
    </location>
</feature>
<feature type="compositionally biased region" description="Acidic residues" evidence="5">
    <location>
        <begin position="468"/>
        <end position="477"/>
    </location>
</feature>
<feature type="compositionally biased region" description="Low complexity" evidence="5">
    <location>
        <begin position="361"/>
        <end position="407"/>
    </location>
</feature>
<accession>D7FHC3</accession>
<evidence type="ECO:0000313" key="7">
    <source>
        <dbReference type="EMBL" id="CBJ28490.1"/>
    </source>
</evidence>
<evidence type="ECO:0000256" key="2">
    <source>
        <dbReference type="ARBA" id="ARBA00022737"/>
    </source>
</evidence>